<evidence type="ECO:0000313" key="3">
    <source>
        <dbReference type="Proteomes" id="UP001498935"/>
    </source>
</evidence>
<name>A0ABP9U5H7_9MICO</name>
<accession>A0ABP9U5H7</accession>
<dbReference type="InterPro" id="IPR041657">
    <property type="entry name" value="HTH_17"/>
</dbReference>
<comment type="caution">
    <text evidence="2">The sequence shown here is derived from an EMBL/GenBank/DDBJ whole genome shotgun (WGS) entry which is preliminary data.</text>
</comment>
<proteinExistence type="predicted"/>
<dbReference type="Proteomes" id="UP001498935">
    <property type="component" value="Unassembled WGS sequence"/>
</dbReference>
<dbReference type="SUPFAM" id="SSF46955">
    <property type="entry name" value="Putative DNA-binding domain"/>
    <property type="match status" value="1"/>
</dbReference>
<dbReference type="EMBL" id="BAABNP010000011">
    <property type="protein sequence ID" value="GAA5341599.1"/>
    <property type="molecule type" value="Genomic_DNA"/>
</dbReference>
<dbReference type="RefSeq" id="WP_201671069.1">
    <property type="nucleotide sequence ID" value="NZ_BAABBK010000011.1"/>
</dbReference>
<dbReference type="Pfam" id="PF12728">
    <property type="entry name" value="HTH_17"/>
    <property type="match status" value="1"/>
</dbReference>
<evidence type="ECO:0000259" key="1">
    <source>
        <dbReference type="Pfam" id="PF12728"/>
    </source>
</evidence>
<keyword evidence="3" id="KW-1185">Reference proteome</keyword>
<dbReference type="InterPro" id="IPR009061">
    <property type="entry name" value="DNA-bd_dom_put_sf"/>
</dbReference>
<sequence>MNTTDALPAVSPLVTSRVAAGYLNVSESTLSRWRNEHKGPPFLQMDGIIRYRRDALDAWLREIEHAHEQ</sequence>
<evidence type="ECO:0000313" key="2">
    <source>
        <dbReference type="EMBL" id="GAA5341599.1"/>
    </source>
</evidence>
<protein>
    <recommendedName>
        <fullName evidence="1">Helix-turn-helix domain-containing protein</fullName>
    </recommendedName>
</protein>
<reference evidence="2 3" key="1">
    <citation type="submission" date="2024-02" db="EMBL/GenBank/DDBJ databases">
        <title>Characterization of antibiotic resistant novel bacterial strains and their environmental applications.</title>
        <authorList>
            <person name="Manzoor S."/>
            <person name="Abbas S."/>
            <person name="Arshad M."/>
            <person name="Li W.J."/>
            <person name="Ahmed I."/>
        </authorList>
    </citation>
    <scope>NUCLEOTIDE SEQUENCE [LARGE SCALE GENOMIC DNA]</scope>
    <source>
        <strain evidence="2 3">KACC 15558</strain>
    </source>
</reference>
<feature type="domain" description="Helix-turn-helix" evidence="1">
    <location>
        <begin position="15"/>
        <end position="62"/>
    </location>
</feature>
<organism evidence="2 3">
    <name type="scientific">Brevibacterium ammoniilyticum</name>
    <dbReference type="NCBI Taxonomy" id="1046555"/>
    <lineage>
        <taxon>Bacteria</taxon>
        <taxon>Bacillati</taxon>
        <taxon>Actinomycetota</taxon>
        <taxon>Actinomycetes</taxon>
        <taxon>Micrococcales</taxon>
        <taxon>Brevibacteriaceae</taxon>
        <taxon>Brevibacterium</taxon>
    </lineage>
</organism>
<gene>
    <name evidence="2" type="ORF">KACC15558_26400</name>
</gene>